<dbReference type="Pfam" id="PF01032">
    <property type="entry name" value="FecCD"/>
    <property type="match status" value="1"/>
</dbReference>
<dbReference type="InterPro" id="IPR000522">
    <property type="entry name" value="ABC_transptr_permease_BtuC"/>
</dbReference>
<evidence type="ECO:0000256" key="1">
    <source>
        <dbReference type="ARBA" id="ARBA00004651"/>
    </source>
</evidence>
<reference evidence="9 10" key="1">
    <citation type="submission" date="2016-10" db="EMBL/GenBank/DDBJ databases">
        <authorList>
            <person name="de Groot N.N."/>
        </authorList>
    </citation>
    <scope>NUCLEOTIDE SEQUENCE [LARGE SCALE GENOMIC DNA]</scope>
    <source>
        <strain evidence="9 10">DSM 17862</strain>
    </source>
</reference>
<organism evidence="9 10">
    <name type="scientific">Paracoccus homiensis</name>
    <dbReference type="NCBI Taxonomy" id="364199"/>
    <lineage>
        <taxon>Bacteria</taxon>
        <taxon>Pseudomonadati</taxon>
        <taxon>Pseudomonadota</taxon>
        <taxon>Alphaproteobacteria</taxon>
        <taxon>Rhodobacterales</taxon>
        <taxon>Paracoccaceae</taxon>
        <taxon>Paracoccus</taxon>
    </lineage>
</organism>
<keyword evidence="6 8" id="KW-1133">Transmembrane helix</keyword>
<evidence type="ECO:0000256" key="8">
    <source>
        <dbReference type="SAM" id="Phobius"/>
    </source>
</evidence>
<dbReference type="InterPro" id="IPR037294">
    <property type="entry name" value="ABC_BtuC-like"/>
</dbReference>
<feature type="transmembrane region" description="Helical" evidence="8">
    <location>
        <begin position="45"/>
        <end position="62"/>
    </location>
</feature>
<feature type="transmembrane region" description="Helical" evidence="8">
    <location>
        <begin position="171"/>
        <end position="197"/>
    </location>
</feature>
<protein>
    <submittedName>
        <fullName evidence="9">Iron complex transport system permease protein</fullName>
    </submittedName>
</protein>
<sequence length="319" mass="34372">MPRNRRPQLALAALGLLTAGLILAFMTVGAKGNWDFILPFRGRKLLGLVIIAHAVACSTVLFQTVTSNRILTPAIMGFDSLFVLCATLLVTAFGSTAMAGFDPRLIFAANAVLMVAASMALYRWLFRDGTEDLHRILLIGVVVGILFRSLAEFLQRMLDPNEFMVLTDMMFASFNAVPLDLLGVASLLVGLVTLWLIPRLPRLDVMALGRPVGINLGLDWRRETMAVLVAISVLVSVSVALVGPILFFGLMAAALAHLAVGSSAHRHVLPAASLIAVSLLVGGQMLLERVFAFDTALRILVEFAGGIIFITLLVARGRR</sequence>
<evidence type="ECO:0000256" key="6">
    <source>
        <dbReference type="ARBA" id="ARBA00022989"/>
    </source>
</evidence>
<dbReference type="GO" id="GO:0005886">
    <property type="term" value="C:plasma membrane"/>
    <property type="evidence" value="ECO:0007669"/>
    <property type="project" value="UniProtKB-SubCell"/>
</dbReference>
<dbReference type="PANTHER" id="PTHR30472">
    <property type="entry name" value="FERRIC ENTEROBACTIN TRANSPORT SYSTEM PERMEASE PROTEIN"/>
    <property type="match status" value="1"/>
</dbReference>
<comment type="similarity">
    <text evidence="2">Belongs to the binding-protein-dependent transport system permease family. FecCD subfamily.</text>
</comment>
<feature type="transmembrane region" description="Helical" evidence="8">
    <location>
        <begin position="133"/>
        <end position="151"/>
    </location>
</feature>
<comment type="subcellular location">
    <subcellularLocation>
        <location evidence="1">Cell membrane</location>
        <topology evidence="1">Multi-pass membrane protein</topology>
    </subcellularLocation>
</comment>
<evidence type="ECO:0000256" key="4">
    <source>
        <dbReference type="ARBA" id="ARBA00022475"/>
    </source>
</evidence>
<dbReference type="Gene3D" id="1.10.3470.10">
    <property type="entry name" value="ABC transporter involved in vitamin B12 uptake, BtuC"/>
    <property type="match status" value="1"/>
</dbReference>
<dbReference type="GO" id="GO:0022857">
    <property type="term" value="F:transmembrane transporter activity"/>
    <property type="evidence" value="ECO:0007669"/>
    <property type="project" value="InterPro"/>
</dbReference>
<evidence type="ECO:0000256" key="5">
    <source>
        <dbReference type="ARBA" id="ARBA00022692"/>
    </source>
</evidence>
<feature type="transmembrane region" description="Helical" evidence="8">
    <location>
        <begin position="74"/>
        <end position="93"/>
    </location>
</feature>
<dbReference type="AlphaFoldDB" id="A0A1I0ITF8"/>
<keyword evidence="10" id="KW-1185">Reference proteome</keyword>
<evidence type="ECO:0000256" key="7">
    <source>
        <dbReference type="ARBA" id="ARBA00023136"/>
    </source>
</evidence>
<keyword evidence="7 8" id="KW-0472">Membrane</keyword>
<dbReference type="SUPFAM" id="SSF81345">
    <property type="entry name" value="ABC transporter involved in vitamin B12 uptake, BtuC"/>
    <property type="match status" value="1"/>
</dbReference>
<feature type="transmembrane region" description="Helical" evidence="8">
    <location>
        <begin position="105"/>
        <end position="126"/>
    </location>
</feature>
<evidence type="ECO:0000313" key="10">
    <source>
        <dbReference type="Proteomes" id="UP000199180"/>
    </source>
</evidence>
<dbReference type="GO" id="GO:0033214">
    <property type="term" value="P:siderophore-iron import into cell"/>
    <property type="evidence" value="ECO:0007669"/>
    <property type="project" value="TreeGrafter"/>
</dbReference>
<keyword evidence="5 8" id="KW-0812">Transmembrane</keyword>
<proteinExistence type="inferred from homology"/>
<dbReference type="Proteomes" id="UP000199180">
    <property type="component" value="Unassembled WGS sequence"/>
</dbReference>
<evidence type="ECO:0000313" key="9">
    <source>
        <dbReference type="EMBL" id="SET99827.1"/>
    </source>
</evidence>
<dbReference type="PANTHER" id="PTHR30472:SF19">
    <property type="entry name" value="PETROBACTIN IMPORT SYSTEM PERMEASE PROTEIN YCLO"/>
    <property type="match status" value="1"/>
</dbReference>
<name>A0A1I0ITF8_9RHOB</name>
<dbReference type="RefSeq" id="WP_217645899.1">
    <property type="nucleotide sequence ID" value="NZ_FOHO01000018.1"/>
</dbReference>
<dbReference type="EMBL" id="FOHO01000018">
    <property type="protein sequence ID" value="SET99827.1"/>
    <property type="molecule type" value="Genomic_DNA"/>
</dbReference>
<evidence type="ECO:0000256" key="3">
    <source>
        <dbReference type="ARBA" id="ARBA00022448"/>
    </source>
</evidence>
<keyword evidence="3" id="KW-0813">Transport</keyword>
<accession>A0A1I0ITF8</accession>
<dbReference type="STRING" id="364199.SAMN04489858_11842"/>
<evidence type="ECO:0000256" key="2">
    <source>
        <dbReference type="ARBA" id="ARBA00007935"/>
    </source>
</evidence>
<feature type="transmembrane region" description="Helical" evidence="8">
    <location>
        <begin position="226"/>
        <end position="256"/>
    </location>
</feature>
<feature type="transmembrane region" description="Helical" evidence="8">
    <location>
        <begin position="299"/>
        <end position="317"/>
    </location>
</feature>
<keyword evidence="4" id="KW-1003">Cell membrane</keyword>
<gene>
    <name evidence="9" type="ORF">SAMN04489858_11842</name>
</gene>